<dbReference type="InterPro" id="IPR001127">
    <property type="entry name" value="PTS_EIIA_1_perm"/>
</dbReference>
<dbReference type="PROSITE" id="PS51093">
    <property type="entry name" value="PTS_EIIA_TYPE_1"/>
    <property type="match status" value="1"/>
</dbReference>
<keyword evidence="4" id="KW-0762">Sugar transport</keyword>
<dbReference type="InterPro" id="IPR003352">
    <property type="entry name" value="PTS_EIIC"/>
</dbReference>
<dbReference type="CDD" id="cd00210">
    <property type="entry name" value="PTS_IIA_glc"/>
    <property type="match status" value="1"/>
</dbReference>
<evidence type="ECO:0000256" key="4">
    <source>
        <dbReference type="ARBA" id="ARBA00022597"/>
    </source>
</evidence>
<keyword evidence="8" id="KW-0418">Kinase</keyword>
<comment type="catalytic activity">
    <reaction evidence="13">
        <text>N(pros)-phospho-L-histidyl-[protein](out) + sucrose = sucrose 6(G)-phosphate(in) + L-histidyl-[protein]</text>
        <dbReference type="Rhea" id="RHEA:49236"/>
        <dbReference type="Rhea" id="RHEA-COMP:9745"/>
        <dbReference type="Rhea" id="RHEA-COMP:9746"/>
        <dbReference type="ChEBI" id="CHEBI:17992"/>
        <dbReference type="ChEBI" id="CHEBI:29979"/>
        <dbReference type="ChEBI" id="CHEBI:64837"/>
        <dbReference type="ChEBI" id="CHEBI:91002"/>
        <dbReference type="EC" id="2.7.1.211"/>
    </reaction>
</comment>
<dbReference type="EMBL" id="AZGA01000087">
    <property type="protein sequence ID" value="KRM30930.1"/>
    <property type="molecule type" value="Genomic_DNA"/>
</dbReference>
<dbReference type="InterPro" id="IPR036878">
    <property type="entry name" value="Glu_permease_IIB"/>
</dbReference>
<dbReference type="eggNOG" id="COG1263">
    <property type="taxonomic scope" value="Bacteria"/>
</dbReference>
<dbReference type="InterPro" id="IPR011297">
    <property type="entry name" value="PTS_IIABC_b_glu"/>
</dbReference>
<dbReference type="PROSITE" id="PS51103">
    <property type="entry name" value="PTS_EIIC_TYPE_1"/>
    <property type="match status" value="1"/>
</dbReference>
<feature type="domain" description="PTS EIIA type-1" evidence="18">
    <location>
        <begin position="559"/>
        <end position="663"/>
    </location>
</feature>
<evidence type="ECO:0000256" key="13">
    <source>
        <dbReference type="ARBA" id="ARBA00048931"/>
    </source>
</evidence>
<dbReference type="GO" id="GO:0005886">
    <property type="term" value="C:plasma membrane"/>
    <property type="evidence" value="ECO:0007669"/>
    <property type="project" value="UniProtKB-SubCell"/>
</dbReference>
<dbReference type="GO" id="GO:0090589">
    <property type="term" value="F:protein-phosphocysteine-trehalose phosphotransferase system transporter activity"/>
    <property type="evidence" value="ECO:0007669"/>
    <property type="project" value="TreeGrafter"/>
</dbReference>
<dbReference type="Gene3D" id="2.70.70.10">
    <property type="entry name" value="Glucose Permease (Domain IIA)"/>
    <property type="match status" value="1"/>
</dbReference>
<dbReference type="PROSITE" id="PS01035">
    <property type="entry name" value="PTS_EIIB_TYPE_1_CYS"/>
    <property type="match status" value="1"/>
</dbReference>
<keyword evidence="5" id="KW-0808">Transferase</keyword>
<dbReference type="FunFam" id="3.30.1360.60:FF:000001">
    <property type="entry name" value="PTS system glucose-specific IIBC component PtsG"/>
    <property type="match status" value="1"/>
</dbReference>
<sequence>MHIDGLVGLFLFLKTLKEAKTMKYEDLAKSIVKDVGGEGNVNSLVHCVTRLRFRLKDEDKADTAAIEALDGVVSVVKSGGQYQVVIGNAVGDVFDAVLAVSDINKNEATDEPSEAEGEKTNLFNKFVDLISGIFSPLLGYLAATGMLKGLLALCLQFGWLTEREGTYRVLFAISDSFFYFLPVMLGYSAAKKFKVNEFLGLTIGAVMVYPTIVAMAPIAMGKATPLFTLFGGTPFNSPVYETFAGIPLIMMSYTSSVIPVIVGVWFAAIIERRLQKIIPTVVKAFLVPLFTLLIAIPLIFLIIGPTTTWVAQGLGFAIQSLVKLSPVIAGVVLGGFWQVMVMFGLHWGLIPVAMNNIAQNGVDSILALTFAASWSQIGAVLAVVLRTKDKKVKGLGISAFVSGIFGVTEPAIYGVTLPRKKPFYASLIGAGVGGALLGIFHTVAYNMGGLGVFALLTFFKPGETIGLPFYGALLAAVVGFAVAFFLTLFLAKEKAEDTDKADTTDTTDAGPELEGANLEMMAETKAPVAVTQPEVTYNQPEVMHSPLNGTIMPLDEINDPVFASGAMGTGVAIKPTIGKIFAPVSGDIQLLFPTKHAIGINSDGGAEILIHVGMDTVQLDGKGFTAHIQEGDHVQKGDLLLEFEIETIQAAGLDTITPIVVTNVTKYHEVQPLKTTGTVTPDDEILNLS</sequence>
<evidence type="ECO:0000256" key="1">
    <source>
        <dbReference type="ARBA" id="ARBA00004651"/>
    </source>
</evidence>
<dbReference type="AlphaFoldDB" id="A0A0R1XL76"/>
<evidence type="ECO:0000313" key="22">
    <source>
        <dbReference type="Proteomes" id="UP000051236"/>
    </source>
</evidence>
<keyword evidence="2" id="KW-0813">Transport</keyword>
<dbReference type="PROSITE" id="PS00371">
    <property type="entry name" value="PTS_EIIA_TYPE_1_HIS"/>
    <property type="match status" value="1"/>
</dbReference>
<name>A0A0R1XL76_9LACO</name>
<dbReference type="EC" id="2.7.1.211" evidence="11"/>
<comment type="function">
    <text evidence="12">The phosphoenolpyruvate-dependent sugar phosphotransferase system (sugar PTS), a major carbohydrate active transport system, catalyzes the phosphorylation of incoming sugar substrates concomitantly with their translocation across the cell membrane. This system is involved in sucrose transport.</text>
</comment>
<dbReference type="SUPFAM" id="SSF55604">
    <property type="entry name" value="Glucose permease domain IIB"/>
    <property type="match status" value="1"/>
</dbReference>
<dbReference type="GO" id="GO:0008982">
    <property type="term" value="F:protein-N(PI)-phosphohistidine-sugar phosphotransferase activity"/>
    <property type="evidence" value="ECO:0007669"/>
    <property type="project" value="InterPro"/>
</dbReference>
<evidence type="ECO:0000256" key="17">
    <source>
        <dbReference type="SAM" id="Phobius"/>
    </source>
</evidence>
<evidence type="ECO:0000256" key="2">
    <source>
        <dbReference type="ARBA" id="ARBA00022448"/>
    </source>
</evidence>
<evidence type="ECO:0000256" key="6">
    <source>
        <dbReference type="ARBA" id="ARBA00022683"/>
    </source>
</evidence>
<feature type="transmembrane region" description="Helical" evidence="17">
    <location>
        <begin position="423"/>
        <end position="447"/>
    </location>
</feature>
<dbReference type="SUPFAM" id="SSF51261">
    <property type="entry name" value="Duplicated hybrid motif"/>
    <property type="match status" value="1"/>
</dbReference>
<evidence type="ECO:0000256" key="5">
    <source>
        <dbReference type="ARBA" id="ARBA00022679"/>
    </source>
</evidence>
<keyword evidence="9 17" id="KW-1133">Transmembrane helix</keyword>
<reference evidence="21 22" key="1">
    <citation type="journal article" date="2015" name="Genome Announc.">
        <title>Expanding the biotechnology potential of lactobacilli through comparative genomics of 213 strains and associated genera.</title>
        <authorList>
            <person name="Sun Z."/>
            <person name="Harris H.M."/>
            <person name="McCann A."/>
            <person name="Guo C."/>
            <person name="Argimon S."/>
            <person name="Zhang W."/>
            <person name="Yang X."/>
            <person name="Jeffery I.B."/>
            <person name="Cooney J.C."/>
            <person name="Kagawa T.F."/>
            <person name="Liu W."/>
            <person name="Song Y."/>
            <person name="Salvetti E."/>
            <person name="Wrobel A."/>
            <person name="Rasinkangas P."/>
            <person name="Parkhill J."/>
            <person name="Rea M.C."/>
            <person name="O'Sullivan O."/>
            <person name="Ritari J."/>
            <person name="Douillard F.P."/>
            <person name="Paul Ross R."/>
            <person name="Yang R."/>
            <person name="Briner A.E."/>
            <person name="Felis G.E."/>
            <person name="de Vos W.M."/>
            <person name="Barrangou R."/>
            <person name="Klaenhammer T.R."/>
            <person name="Caufield P.W."/>
            <person name="Cui Y."/>
            <person name="Zhang H."/>
            <person name="O'Toole P.W."/>
        </authorList>
    </citation>
    <scope>NUCLEOTIDE SEQUENCE [LARGE SCALE GENOMIC DNA]</scope>
    <source>
        <strain evidence="21 22">DSM 18527</strain>
    </source>
</reference>
<evidence type="ECO:0000256" key="10">
    <source>
        <dbReference type="ARBA" id="ARBA00023136"/>
    </source>
</evidence>
<comment type="caution">
    <text evidence="21">The sequence shown here is derived from an EMBL/GenBank/DDBJ whole genome shotgun (WGS) entry which is preliminary data.</text>
</comment>
<proteinExistence type="predicted"/>
<evidence type="ECO:0000256" key="16">
    <source>
        <dbReference type="PROSITE-ProRule" id="PRU00421"/>
    </source>
</evidence>
<evidence type="ECO:0000259" key="18">
    <source>
        <dbReference type="PROSITE" id="PS51093"/>
    </source>
</evidence>
<keyword evidence="22" id="KW-1185">Reference proteome</keyword>
<dbReference type="Gene3D" id="3.30.1360.60">
    <property type="entry name" value="Glucose permease domain IIB"/>
    <property type="match status" value="1"/>
</dbReference>
<dbReference type="Proteomes" id="UP000051236">
    <property type="component" value="Unassembled WGS sequence"/>
</dbReference>
<feature type="transmembrane region" description="Helical" evidence="17">
    <location>
        <begin position="397"/>
        <end position="416"/>
    </location>
</feature>
<evidence type="ECO:0000313" key="21">
    <source>
        <dbReference type="EMBL" id="KRM30930.1"/>
    </source>
</evidence>
<feature type="transmembrane region" description="Helical" evidence="17">
    <location>
        <begin position="365"/>
        <end position="385"/>
    </location>
</feature>
<dbReference type="NCBIfam" id="TIGR00830">
    <property type="entry name" value="PTBA"/>
    <property type="match status" value="1"/>
</dbReference>
<evidence type="ECO:0000256" key="11">
    <source>
        <dbReference type="ARBA" id="ARBA00044053"/>
    </source>
</evidence>
<feature type="transmembrane region" description="Helical" evidence="17">
    <location>
        <begin position="324"/>
        <end position="345"/>
    </location>
</feature>
<evidence type="ECO:0000256" key="12">
    <source>
        <dbReference type="ARBA" id="ARBA00045139"/>
    </source>
</evidence>
<feature type="active site" description="Phosphocysteine intermediate; for EIIB activity" evidence="16">
    <location>
        <position position="47"/>
    </location>
</feature>
<dbReference type="PROSITE" id="PS51098">
    <property type="entry name" value="PTS_EIIB_TYPE_1"/>
    <property type="match status" value="1"/>
</dbReference>
<dbReference type="PANTHER" id="PTHR30175">
    <property type="entry name" value="PHOSPHOTRANSFERASE SYSTEM TRANSPORT PROTEIN"/>
    <property type="match status" value="1"/>
</dbReference>
<dbReference type="GO" id="GO:0016301">
    <property type="term" value="F:kinase activity"/>
    <property type="evidence" value="ECO:0007669"/>
    <property type="project" value="UniProtKB-KW"/>
</dbReference>
<evidence type="ECO:0000256" key="3">
    <source>
        <dbReference type="ARBA" id="ARBA00022475"/>
    </source>
</evidence>
<feature type="domain" description="PTS EIIB type-1" evidence="19">
    <location>
        <begin position="25"/>
        <end position="107"/>
    </location>
</feature>
<dbReference type="STRING" id="1423734.FC83_GL001491"/>
<feature type="transmembrane region" description="Helical" evidence="17">
    <location>
        <begin position="281"/>
        <end position="304"/>
    </location>
</feature>
<evidence type="ECO:0000259" key="19">
    <source>
        <dbReference type="PROSITE" id="PS51098"/>
    </source>
</evidence>
<dbReference type="Pfam" id="PF00367">
    <property type="entry name" value="PTS_EIIB"/>
    <property type="match status" value="1"/>
</dbReference>
<comment type="subcellular location">
    <subcellularLocation>
        <location evidence="1">Cell membrane</location>
        <topology evidence="1">Multi-pass membrane protein</topology>
    </subcellularLocation>
</comment>
<keyword evidence="7 17" id="KW-0812">Transmembrane</keyword>
<organism evidence="21 22">
    <name type="scientific">Agrilactobacillus composti DSM 18527 = JCM 14202</name>
    <dbReference type="NCBI Taxonomy" id="1423734"/>
    <lineage>
        <taxon>Bacteria</taxon>
        <taxon>Bacillati</taxon>
        <taxon>Bacillota</taxon>
        <taxon>Bacilli</taxon>
        <taxon>Lactobacillales</taxon>
        <taxon>Lactobacillaceae</taxon>
        <taxon>Agrilactobacillus</taxon>
    </lineage>
</organism>
<dbReference type="GO" id="GO:0009401">
    <property type="term" value="P:phosphoenolpyruvate-dependent sugar phosphotransferase system"/>
    <property type="evidence" value="ECO:0007669"/>
    <property type="project" value="UniProtKB-KW"/>
</dbReference>
<dbReference type="InterPro" id="IPR001996">
    <property type="entry name" value="PTS_IIB_1"/>
</dbReference>
<dbReference type="PATRIC" id="fig|1423734.3.peg.1509"/>
<dbReference type="InterPro" id="IPR018113">
    <property type="entry name" value="PTrfase_EIIB_Cys"/>
</dbReference>
<feature type="transmembrane region" description="Helical" evidence="17">
    <location>
        <begin position="165"/>
        <end position="186"/>
    </location>
</feature>
<dbReference type="NCBIfam" id="TIGR01995">
    <property type="entry name" value="PTS-II-ABC-beta"/>
    <property type="match status" value="1"/>
</dbReference>
<dbReference type="InterPro" id="IPR013013">
    <property type="entry name" value="PTS_EIIC_1"/>
</dbReference>
<keyword evidence="6" id="KW-0598">Phosphotransferase system</keyword>
<keyword evidence="3" id="KW-1003">Cell membrane</keyword>
<dbReference type="FunFam" id="2.70.70.10:FF:000001">
    <property type="entry name" value="PTS system glucose-specific IIA component"/>
    <property type="match status" value="1"/>
</dbReference>
<evidence type="ECO:0000256" key="7">
    <source>
        <dbReference type="ARBA" id="ARBA00022692"/>
    </source>
</evidence>
<dbReference type="Pfam" id="PF00358">
    <property type="entry name" value="PTS_EIIA_1"/>
    <property type="match status" value="1"/>
</dbReference>
<evidence type="ECO:0000259" key="20">
    <source>
        <dbReference type="PROSITE" id="PS51103"/>
    </source>
</evidence>
<feature type="domain" description="PTS EIIC type-1" evidence="20">
    <location>
        <begin position="128"/>
        <end position="503"/>
    </location>
</feature>
<feature type="transmembrane region" description="Helical" evidence="17">
    <location>
        <begin position="137"/>
        <end position="159"/>
    </location>
</feature>
<dbReference type="CDD" id="cd00212">
    <property type="entry name" value="PTS_IIB_glc"/>
    <property type="match status" value="1"/>
</dbReference>
<feature type="transmembrane region" description="Helical" evidence="17">
    <location>
        <begin position="198"/>
        <end position="220"/>
    </location>
</feature>
<feature type="transmembrane region" description="Helical" evidence="17">
    <location>
        <begin position="467"/>
        <end position="491"/>
    </location>
</feature>
<evidence type="ECO:0000256" key="14">
    <source>
        <dbReference type="ARBA" id="ARBA00074554"/>
    </source>
</evidence>
<evidence type="ECO:0000256" key="9">
    <source>
        <dbReference type="ARBA" id="ARBA00022989"/>
    </source>
</evidence>
<evidence type="ECO:0000256" key="15">
    <source>
        <dbReference type="ARBA" id="ARBA00081008"/>
    </source>
</evidence>
<dbReference type="GO" id="GO:0015771">
    <property type="term" value="P:trehalose transport"/>
    <property type="evidence" value="ECO:0007669"/>
    <property type="project" value="TreeGrafter"/>
</dbReference>
<dbReference type="InterPro" id="IPR050558">
    <property type="entry name" value="PTS_Sugar-Specific_Components"/>
</dbReference>
<keyword evidence="10 17" id="KW-0472">Membrane</keyword>
<dbReference type="Pfam" id="PF02378">
    <property type="entry name" value="PTS_EIIC"/>
    <property type="match status" value="1"/>
</dbReference>
<evidence type="ECO:0000256" key="8">
    <source>
        <dbReference type="ARBA" id="ARBA00022777"/>
    </source>
</evidence>
<accession>A0A0R1XL76</accession>
<dbReference type="PANTHER" id="PTHR30175:SF1">
    <property type="entry name" value="PTS SYSTEM ARBUTIN-, CELLOBIOSE-, AND SALICIN-SPECIFIC EIIBC COMPONENT-RELATED"/>
    <property type="match status" value="1"/>
</dbReference>
<gene>
    <name evidence="21" type="ORF">FC83_GL001491</name>
</gene>
<dbReference type="InterPro" id="IPR011055">
    <property type="entry name" value="Dup_hybrid_motif"/>
</dbReference>
<feature type="transmembrane region" description="Helical" evidence="17">
    <location>
        <begin position="244"/>
        <end position="269"/>
    </location>
</feature>
<protein>
    <recommendedName>
        <fullName evidence="14">PTS system sucrose-specific EIIBCA component</fullName>
        <ecNumber evidence="11">2.7.1.211</ecNumber>
    </recommendedName>
    <alternativeName>
        <fullName evidence="15">EIIBCA-Scr</fullName>
    </alternativeName>
</protein>
<dbReference type="eggNOG" id="COG1264">
    <property type="taxonomic scope" value="Bacteria"/>
</dbReference>